<gene>
    <name evidence="9" type="ORF">CQA57_00365</name>
</gene>
<protein>
    <recommendedName>
        <fullName evidence="7">Flavodoxin</fullName>
    </recommendedName>
</protein>
<keyword evidence="10" id="KW-1185">Reference proteome</keyword>
<organism evidence="9 10">
    <name type="scientific">Helicobacter anseris</name>
    <dbReference type="NCBI Taxonomy" id="375926"/>
    <lineage>
        <taxon>Bacteria</taxon>
        <taxon>Pseudomonadati</taxon>
        <taxon>Campylobacterota</taxon>
        <taxon>Epsilonproteobacteria</taxon>
        <taxon>Campylobacterales</taxon>
        <taxon>Helicobacteraceae</taxon>
        <taxon>Helicobacter</taxon>
    </lineage>
</organism>
<evidence type="ECO:0000256" key="1">
    <source>
        <dbReference type="ARBA" id="ARBA00001917"/>
    </source>
</evidence>
<dbReference type="Pfam" id="PF00258">
    <property type="entry name" value="Flavodoxin_1"/>
    <property type="match status" value="1"/>
</dbReference>
<evidence type="ECO:0000256" key="3">
    <source>
        <dbReference type="ARBA" id="ARBA00022448"/>
    </source>
</evidence>
<evidence type="ECO:0000256" key="6">
    <source>
        <dbReference type="ARBA" id="ARBA00022982"/>
    </source>
</evidence>
<comment type="function">
    <text evidence="7">Low-potential electron donor to a number of redox enzymes.</text>
</comment>
<sequence>MKKIGIFYGTDGGNTHSVADKIAEYFDAENVVVSDISKSSKEEILGFENLIFASATYGCGDLQSDWEDIIDSFSQEDFKGKVVALVGLGDQDSYEDTFCDSLFYLYEKVKLAKVVGQTSFDGYEFSSSKAIVDGKFIGLAIDEDNQADLTDSRIKNWVEDIQGNFL</sequence>
<dbReference type="PANTHER" id="PTHR42809:SF1">
    <property type="entry name" value="FLAVODOXIN 1"/>
    <property type="match status" value="1"/>
</dbReference>
<dbReference type="RefSeq" id="WP_115578250.1">
    <property type="nucleotide sequence ID" value="NZ_NXLX01000001.1"/>
</dbReference>
<dbReference type="InterPro" id="IPR008254">
    <property type="entry name" value="Flavodoxin/NO_synth"/>
</dbReference>
<dbReference type="PANTHER" id="PTHR42809">
    <property type="entry name" value="FLAVODOXIN 2"/>
    <property type="match status" value="1"/>
</dbReference>
<dbReference type="InterPro" id="IPR050619">
    <property type="entry name" value="Flavodoxin"/>
</dbReference>
<dbReference type="InterPro" id="IPR029039">
    <property type="entry name" value="Flavoprotein-like_sf"/>
</dbReference>
<proteinExistence type="inferred from homology"/>
<dbReference type="SUPFAM" id="SSF52218">
    <property type="entry name" value="Flavoproteins"/>
    <property type="match status" value="1"/>
</dbReference>
<comment type="cofactor">
    <cofactor evidence="1 7">
        <name>FMN</name>
        <dbReference type="ChEBI" id="CHEBI:58210"/>
    </cofactor>
</comment>
<dbReference type="Gene3D" id="3.40.50.360">
    <property type="match status" value="1"/>
</dbReference>
<keyword evidence="6 7" id="KW-0249">Electron transport</keyword>
<evidence type="ECO:0000259" key="8">
    <source>
        <dbReference type="PROSITE" id="PS50902"/>
    </source>
</evidence>
<reference evidence="9 10" key="1">
    <citation type="submission" date="2018-04" db="EMBL/GenBank/DDBJ databases">
        <title>Novel Campyloabacter and Helicobacter Species and Strains.</title>
        <authorList>
            <person name="Mannion A.J."/>
            <person name="Shen Z."/>
            <person name="Fox J.G."/>
        </authorList>
    </citation>
    <scope>NUCLEOTIDE SEQUENCE [LARGE SCALE GENOMIC DNA]</scope>
    <source>
        <strain evidence="9 10">MIT 04-9362</strain>
    </source>
</reference>
<evidence type="ECO:0000256" key="5">
    <source>
        <dbReference type="ARBA" id="ARBA00022643"/>
    </source>
</evidence>
<dbReference type="InterPro" id="IPR010086">
    <property type="entry name" value="Flavodoxin_lc"/>
</dbReference>
<dbReference type="AlphaFoldDB" id="A0A3D8JCA2"/>
<evidence type="ECO:0000313" key="10">
    <source>
        <dbReference type="Proteomes" id="UP000256695"/>
    </source>
</evidence>
<keyword evidence="3 7" id="KW-0813">Transport</keyword>
<evidence type="ECO:0000256" key="7">
    <source>
        <dbReference type="PIRNR" id="PIRNR038996"/>
    </source>
</evidence>
<dbReference type="PROSITE" id="PS00201">
    <property type="entry name" value="FLAVODOXIN"/>
    <property type="match status" value="1"/>
</dbReference>
<accession>A0A3D8JCA2</accession>
<dbReference type="PIRSF" id="PIRSF038996">
    <property type="entry name" value="FldA"/>
    <property type="match status" value="1"/>
</dbReference>
<evidence type="ECO:0000256" key="4">
    <source>
        <dbReference type="ARBA" id="ARBA00022630"/>
    </source>
</evidence>
<dbReference type="GO" id="GO:0009055">
    <property type="term" value="F:electron transfer activity"/>
    <property type="evidence" value="ECO:0007669"/>
    <property type="project" value="UniProtKB-UniRule"/>
</dbReference>
<dbReference type="GO" id="GO:0010181">
    <property type="term" value="F:FMN binding"/>
    <property type="evidence" value="ECO:0007669"/>
    <property type="project" value="UniProtKB-UniRule"/>
</dbReference>
<dbReference type="OrthoDB" id="359268at2"/>
<evidence type="ECO:0000256" key="2">
    <source>
        <dbReference type="ARBA" id="ARBA00005267"/>
    </source>
</evidence>
<dbReference type="Proteomes" id="UP000256695">
    <property type="component" value="Unassembled WGS sequence"/>
</dbReference>
<dbReference type="EMBL" id="NXLX01000001">
    <property type="protein sequence ID" value="RDU74541.1"/>
    <property type="molecule type" value="Genomic_DNA"/>
</dbReference>
<evidence type="ECO:0000313" key="9">
    <source>
        <dbReference type="EMBL" id="RDU74541.1"/>
    </source>
</evidence>
<dbReference type="NCBIfam" id="TIGR01752">
    <property type="entry name" value="flav_long"/>
    <property type="match status" value="1"/>
</dbReference>
<name>A0A3D8JCA2_9HELI</name>
<keyword evidence="5 7" id="KW-0288">FMN</keyword>
<dbReference type="PROSITE" id="PS50902">
    <property type="entry name" value="FLAVODOXIN_LIKE"/>
    <property type="match status" value="1"/>
</dbReference>
<comment type="similarity">
    <text evidence="2 7">Belongs to the flavodoxin family.</text>
</comment>
<feature type="domain" description="Flavodoxin-like" evidence="8">
    <location>
        <begin position="4"/>
        <end position="162"/>
    </location>
</feature>
<keyword evidence="4 7" id="KW-0285">Flavoprotein</keyword>
<comment type="caution">
    <text evidence="9">The sequence shown here is derived from an EMBL/GenBank/DDBJ whole genome shotgun (WGS) entry which is preliminary data.</text>
</comment>
<dbReference type="InterPro" id="IPR001226">
    <property type="entry name" value="Flavodoxin_CS"/>
</dbReference>
<dbReference type="NCBIfam" id="NF006739">
    <property type="entry name" value="PRK09267.1-5"/>
    <property type="match status" value="1"/>
</dbReference>